<dbReference type="Gene3D" id="3.30.465.10">
    <property type="match status" value="1"/>
</dbReference>
<keyword evidence="4" id="KW-0677">Repeat</keyword>
<dbReference type="InterPro" id="IPR000644">
    <property type="entry name" value="CBS_dom"/>
</dbReference>
<organism evidence="11">
    <name type="scientific">freshwater metagenome</name>
    <dbReference type="NCBI Taxonomy" id="449393"/>
    <lineage>
        <taxon>unclassified sequences</taxon>
        <taxon>metagenomes</taxon>
        <taxon>ecological metagenomes</taxon>
    </lineage>
</organism>
<feature type="transmembrane region" description="Helical" evidence="8">
    <location>
        <begin position="97"/>
        <end position="118"/>
    </location>
</feature>
<dbReference type="InterPro" id="IPR036318">
    <property type="entry name" value="FAD-bd_PCMH-like_sf"/>
</dbReference>
<dbReference type="PANTHER" id="PTHR43099">
    <property type="entry name" value="UPF0053 PROTEIN YRKA"/>
    <property type="match status" value="1"/>
</dbReference>
<dbReference type="SUPFAM" id="SSF56176">
    <property type="entry name" value="FAD-binding/transporter-associated domain-like"/>
    <property type="match status" value="1"/>
</dbReference>
<keyword evidence="7 8" id="KW-0472">Membrane</keyword>
<sequence length="435" mass="46955">MLALGLILTVGTGFFVASEFSLLNVERNDLEARSSRGEKGLEHPISALKKTSTHLSSAQLGITITTLLTGFVAEPALTSLLQPLFSGFDLPQGVEKALAVVLGMTLATLFSFLIGELVPKNMALSSPLKVLKFVIGFQLGFTWLFGFMIRFLNLTGNRIVRLFGVEPKEELSSARTAEELTSLLRRSASMGALDAQTATLLTKTLALSQLVAADVMTPRPRMHSLDKDASLAKLIEASIKTGHSRFPISDGTSDDIIGVAHVKQAAAVPREKREEVPVSAIMVETVRVPETMRLETLMVELRAKGLQLAIVVDEYGGTAGLATLEDLIEELVGELADEHDRAKAGVTRGANSSVLFPGMIRPDELLEMAIKVPSNGAYETVAGFIMSELGRIPSNGDEVNIENGVLRVERMDGRRVDRVRFTPDTLIETGGDSNE</sequence>
<dbReference type="SMART" id="SM01091">
    <property type="entry name" value="CorC_HlyC"/>
    <property type="match status" value="1"/>
</dbReference>
<evidence type="ECO:0000256" key="6">
    <source>
        <dbReference type="ARBA" id="ARBA00023122"/>
    </source>
</evidence>
<comment type="subcellular location">
    <subcellularLocation>
        <location evidence="1">Cell membrane</location>
        <topology evidence="1">Multi-pass membrane protein</topology>
    </subcellularLocation>
</comment>
<dbReference type="InterPro" id="IPR044751">
    <property type="entry name" value="Ion_transp-like_CBS"/>
</dbReference>
<name>A0A6J6HYJ7_9ZZZZ</name>
<dbReference type="AlphaFoldDB" id="A0A6J6HYJ7"/>
<dbReference type="EMBL" id="CAEZVD010000027">
    <property type="protein sequence ID" value="CAB4619142.1"/>
    <property type="molecule type" value="Genomic_DNA"/>
</dbReference>
<evidence type="ECO:0000256" key="8">
    <source>
        <dbReference type="SAM" id="Phobius"/>
    </source>
</evidence>
<evidence type="ECO:0000256" key="3">
    <source>
        <dbReference type="ARBA" id="ARBA00022692"/>
    </source>
</evidence>
<accession>A0A6J6HYJ7</accession>
<feature type="domain" description="CNNM transmembrane" evidence="10">
    <location>
        <begin position="1"/>
        <end position="197"/>
    </location>
</feature>
<evidence type="ECO:0000259" key="9">
    <source>
        <dbReference type="PROSITE" id="PS51371"/>
    </source>
</evidence>
<dbReference type="Pfam" id="PF00571">
    <property type="entry name" value="CBS"/>
    <property type="match status" value="1"/>
</dbReference>
<dbReference type="Gene3D" id="3.10.580.10">
    <property type="entry name" value="CBS-domain"/>
    <property type="match status" value="1"/>
</dbReference>
<dbReference type="GO" id="GO:0050660">
    <property type="term" value="F:flavin adenine dinucleotide binding"/>
    <property type="evidence" value="ECO:0007669"/>
    <property type="project" value="InterPro"/>
</dbReference>
<evidence type="ECO:0000259" key="10">
    <source>
        <dbReference type="PROSITE" id="PS51846"/>
    </source>
</evidence>
<feature type="transmembrane region" description="Helical" evidence="8">
    <location>
        <begin position="6"/>
        <end position="25"/>
    </location>
</feature>
<evidence type="ECO:0000256" key="5">
    <source>
        <dbReference type="ARBA" id="ARBA00022989"/>
    </source>
</evidence>
<feature type="domain" description="CBS" evidence="9">
    <location>
        <begin position="281"/>
        <end position="338"/>
    </location>
</feature>
<feature type="transmembrane region" description="Helical" evidence="8">
    <location>
        <begin position="130"/>
        <end position="152"/>
    </location>
</feature>
<protein>
    <submittedName>
        <fullName evidence="11">Unannotated protein</fullName>
    </submittedName>
</protein>
<dbReference type="InterPro" id="IPR005170">
    <property type="entry name" value="Transptr-assoc_dom"/>
</dbReference>
<gene>
    <name evidence="11" type="ORF">UFOPK1909_00422</name>
</gene>
<dbReference type="InterPro" id="IPR016169">
    <property type="entry name" value="FAD-bd_PCMH_sub2"/>
</dbReference>
<evidence type="ECO:0000256" key="4">
    <source>
        <dbReference type="ARBA" id="ARBA00022737"/>
    </source>
</evidence>
<keyword evidence="6" id="KW-0129">CBS domain</keyword>
<dbReference type="CDD" id="cd04590">
    <property type="entry name" value="CBS_pair_CorC_HlyC_assoc"/>
    <property type="match status" value="1"/>
</dbReference>
<reference evidence="11" key="1">
    <citation type="submission" date="2020-05" db="EMBL/GenBank/DDBJ databases">
        <authorList>
            <person name="Chiriac C."/>
            <person name="Salcher M."/>
            <person name="Ghai R."/>
            <person name="Kavagutti S V."/>
        </authorList>
    </citation>
    <scope>NUCLEOTIDE SEQUENCE</scope>
</reference>
<dbReference type="SUPFAM" id="SSF54631">
    <property type="entry name" value="CBS-domain pair"/>
    <property type="match status" value="1"/>
</dbReference>
<dbReference type="InterPro" id="IPR002550">
    <property type="entry name" value="CNNM"/>
</dbReference>
<keyword evidence="5 8" id="KW-1133">Transmembrane helix</keyword>
<dbReference type="PROSITE" id="PS51371">
    <property type="entry name" value="CBS"/>
    <property type="match status" value="2"/>
</dbReference>
<dbReference type="PROSITE" id="PS51846">
    <property type="entry name" value="CNNM"/>
    <property type="match status" value="1"/>
</dbReference>
<dbReference type="Pfam" id="PF03471">
    <property type="entry name" value="CorC_HlyC"/>
    <property type="match status" value="1"/>
</dbReference>
<keyword evidence="3 8" id="KW-0812">Transmembrane</keyword>
<dbReference type="GO" id="GO:0005886">
    <property type="term" value="C:plasma membrane"/>
    <property type="evidence" value="ECO:0007669"/>
    <property type="project" value="UniProtKB-SubCell"/>
</dbReference>
<dbReference type="Pfam" id="PF01595">
    <property type="entry name" value="CNNM"/>
    <property type="match status" value="1"/>
</dbReference>
<feature type="domain" description="CBS" evidence="9">
    <location>
        <begin position="216"/>
        <end position="275"/>
    </location>
</feature>
<evidence type="ECO:0000313" key="11">
    <source>
        <dbReference type="EMBL" id="CAB4619142.1"/>
    </source>
</evidence>
<keyword evidence="2" id="KW-1003">Cell membrane</keyword>
<proteinExistence type="predicted"/>
<evidence type="ECO:0000256" key="2">
    <source>
        <dbReference type="ARBA" id="ARBA00022475"/>
    </source>
</evidence>
<dbReference type="InterPro" id="IPR051676">
    <property type="entry name" value="UPF0053_domain"/>
</dbReference>
<evidence type="ECO:0000256" key="7">
    <source>
        <dbReference type="ARBA" id="ARBA00023136"/>
    </source>
</evidence>
<feature type="transmembrane region" description="Helical" evidence="8">
    <location>
        <begin position="58"/>
        <end position="77"/>
    </location>
</feature>
<dbReference type="PANTHER" id="PTHR43099:SF6">
    <property type="entry name" value="UPF0053 PROTEIN RV1842C"/>
    <property type="match status" value="1"/>
</dbReference>
<dbReference type="InterPro" id="IPR046342">
    <property type="entry name" value="CBS_dom_sf"/>
</dbReference>
<evidence type="ECO:0000256" key="1">
    <source>
        <dbReference type="ARBA" id="ARBA00004651"/>
    </source>
</evidence>